<accession>A0A1H5XW42</accession>
<dbReference type="Pfam" id="PF04149">
    <property type="entry name" value="DUF397"/>
    <property type="match status" value="1"/>
</dbReference>
<feature type="domain" description="DUF397" evidence="1">
    <location>
        <begin position="10"/>
        <end position="63"/>
    </location>
</feature>
<dbReference type="EMBL" id="FNVO01000003">
    <property type="protein sequence ID" value="SEG15667.1"/>
    <property type="molecule type" value="Genomic_DNA"/>
</dbReference>
<dbReference type="RefSeq" id="WP_103937342.1">
    <property type="nucleotide sequence ID" value="NZ_FNVO01000003.1"/>
</dbReference>
<proteinExistence type="predicted"/>
<sequence length="70" mass="7689">MVPSSRFGRLVWRKSSYSQGLDQNCVELARAGEAVGVRDSKDPDGPRLIFTAAELRSFAAALRAGRHRLS</sequence>
<dbReference type="OrthoDB" id="3483262at2"/>
<keyword evidence="3" id="KW-1185">Reference proteome</keyword>
<dbReference type="AlphaFoldDB" id="A0A1H5XW42"/>
<evidence type="ECO:0000259" key="1">
    <source>
        <dbReference type="Pfam" id="PF04149"/>
    </source>
</evidence>
<gene>
    <name evidence="2" type="ORF">SAMN04489712_103427</name>
</gene>
<dbReference type="Proteomes" id="UP000236723">
    <property type="component" value="Unassembled WGS sequence"/>
</dbReference>
<reference evidence="3" key="1">
    <citation type="submission" date="2016-10" db="EMBL/GenBank/DDBJ databases">
        <authorList>
            <person name="Varghese N."/>
            <person name="Submissions S."/>
        </authorList>
    </citation>
    <scope>NUCLEOTIDE SEQUENCE [LARGE SCALE GENOMIC DNA]</scope>
    <source>
        <strain evidence="3">DSM 43163</strain>
    </source>
</reference>
<organism evidence="2 3">
    <name type="scientific">Thermomonospora echinospora</name>
    <dbReference type="NCBI Taxonomy" id="1992"/>
    <lineage>
        <taxon>Bacteria</taxon>
        <taxon>Bacillati</taxon>
        <taxon>Actinomycetota</taxon>
        <taxon>Actinomycetes</taxon>
        <taxon>Streptosporangiales</taxon>
        <taxon>Thermomonosporaceae</taxon>
        <taxon>Thermomonospora</taxon>
    </lineage>
</organism>
<protein>
    <recommendedName>
        <fullName evidence="1">DUF397 domain-containing protein</fullName>
    </recommendedName>
</protein>
<dbReference type="InterPro" id="IPR007278">
    <property type="entry name" value="DUF397"/>
</dbReference>
<evidence type="ECO:0000313" key="3">
    <source>
        <dbReference type="Proteomes" id="UP000236723"/>
    </source>
</evidence>
<name>A0A1H5XW42_9ACTN</name>
<evidence type="ECO:0000313" key="2">
    <source>
        <dbReference type="EMBL" id="SEG15667.1"/>
    </source>
</evidence>